<dbReference type="Proteomes" id="UP000315700">
    <property type="component" value="Chromosome"/>
</dbReference>
<feature type="transmembrane region" description="Helical" evidence="1">
    <location>
        <begin position="19"/>
        <end position="37"/>
    </location>
</feature>
<evidence type="ECO:0000256" key="1">
    <source>
        <dbReference type="SAM" id="Phobius"/>
    </source>
</evidence>
<evidence type="ECO:0008006" key="4">
    <source>
        <dbReference type="Google" id="ProtNLM"/>
    </source>
</evidence>
<gene>
    <name evidence="2" type="ORF">Pan44_47510</name>
</gene>
<evidence type="ECO:0000313" key="2">
    <source>
        <dbReference type="EMBL" id="QDT56694.1"/>
    </source>
</evidence>
<dbReference type="AlphaFoldDB" id="A0A517SKQ6"/>
<name>A0A517SKQ6_9PLAN</name>
<proteinExistence type="predicted"/>
<accession>A0A517SKQ6</accession>
<protein>
    <recommendedName>
        <fullName evidence="4">DUF306 domain-containing protein</fullName>
    </recommendedName>
</protein>
<organism evidence="2 3">
    <name type="scientific">Caulifigura coniformis</name>
    <dbReference type="NCBI Taxonomy" id="2527983"/>
    <lineage>
        <taxon>Bacteria</taxon>
        <taxon>Pseudomonadati</taxon>
        <taxon>Planctomycetota</taxon>
        <taxon>Planctomycetia</taxon>
        <taxon>Planctomycetales</taxon>
        <taxon>Planctomycetaceae</taxon>
        <taxon>Caulifigura</taxon>
    </lineage>
</organism>
<keyword evidence="3" id="KW-1185">Reference proteome</keyword>
<dbReference type="KEGG" id="ccos:Pan44_47510"/>
<dbReference type="RefSeq" id="WP_145034137.1">
    <property type="nucleotide sequence ID" value="NZ_CP036271.1"/>
</dbReference>
<dbReference type="OrthoDB" id="302003at2"/>
<keyword evidence="1" id="KW-1133">Transmembrane helix</keyword>
<evidence type="ECO:0000313" key="3">
    <source>
        <dbReference type="Proteomes" id="UP000315700"/>
    </source>
</evidence>
<reference evidence="2 3" key="1">
    <citation type="submission" date="2019-02" db="EMBL/GenBank/DDBJ databases">
        <title>Deep-cultivation of Planctomycetes and their phenomic and genomic characterization uncovers novel biology.</title>
        <authorList>
            <person name="Wiegand S."/>
            <person name="Jogler M."/>
            <person name="Boedeker C."/>
            <person name="Pinto D."/>
            <person name="Vollmers J."/>
            <person name="Rivas-Marin E."/>
            <person name="Kohn T."/>
            <person name="Peeters S.H."/>
            <person name="Heuer A."/>
            <person name="Rast P."/>
            <person name="Oberbeckmann S."/>
            <person name="Bunk B."/>
            <person name="Jeske O."/>
            <person name="Meyerdierks A."/>
            <person name="Storesund J.E."/>
            <person name="Kallscheuer N."/>
            <person name="Luecker S."/>
            <person name="Lage O.M."/>
            <person name="Pohl T."/>
            <person name="Merkel B.J."/>
            <person name="Hornburger P."/>
            <person name="Mueller R.-W."/>
            <person name="Bruemmer F."/>
            <person name="Labrenz M."/>
            <person name="Spormann A.M."/>
            <person name="Op den Camp H."/>
            <person name="Overmann J."/>
            <person name="Amann R."/>
            <person name="Jetten M.S.M."/>
            <person name="Mascher T."/>
            <person name="Medema M.H."/>
            <person name="Devos D.P."/>
            <person name="Kaster A.-K."/>
            <person name="Ovreas L."/>
            <person name="Rohde M."/>
            <person name="Galperin M.Y."/>
            <person name="Jogler C."/>
        </authorList>
    </citation>
    <scope>NUCLEOTIDE SEQUENCE [LARGE SCALE GENOMIC DNA]</scope>
    <source>
        <strain evidence="2 3">Pan44</strain>
    </source>
</reference>
<sequence>MEPPEQAPSTPPKRRRRRWLIAAFVLVLVSLASWWYWPRGDARFVGKWRCRDGTWTLRRNGLLSMKERGSLGTLWCKWNTLGDELIVSDFSRGQAVDTVRLLAKLINSQNYLAVGADGARFRVLSASASRIVLEADGSTEIVTLNRISE</sequence>
<dbReference type="InParanoid" id="A0A517SKQ6"/>
<dbReference type="EMBL" id="CP036271">
    <property type="protein sequence ID" value="QDT56694.1"/>
    <property type="molecule type" value="Genomic_DNA"/>
</dbReference>
<keyword evidence="1" id="KW-0812">Transmembrane</keyword>
<keyword evidence="1" id="KW-0472">Membrane</keyword>